<evidence type="ECO:0000256" key="1">
    <source>
        <dbReference type="SAM" id="SignalP"/>
    </source>
</evidence>
<evidence type="ECO:0000313" key="2">
    <source>
        <dbReference type="EMBL" id="MBO2448333.1"/>
    </source>
</evidence>
<dbReference type="Proteomes" id="UP000669179">
    <property type="component" value="Unassembled WGS sequence"/>
</dbReference>
<feature type="chain" id="PRO_5037520710" evidence="1">
    <location>
        <begin position="27"/>
        <end position="349"/>
    </location>
</feature>
<keyword evidence="3" id="KW-1185">Reference proteome</keyword>
<reference evidence="2" key="1">
    <citation type="submission" date="2021-03" db="EMBL/GenBank/DDBJ databases">
        <authorList>
            <person name="Kanchanasin P."/>
            <person name="Saeng-In P."/>
            <person name="Phongsopitanun W."/>
            <person name="Yuki M."/>
            <person name="Kudo T."/>
            <person name="Ohkuma M."/>
            <person name="Tanasupawat S."/>
        </authorList>
    </citation>
    <scope>NUCLEOTIDE SEQUENCE</scope>
    <source>
        <strain evidence="2">GKU 128</strain>
    </source>
</reference>
<dbReference type="NCBIfam" id="TIGR03118">
    <property type="entry name" value="PEPCTERM_chp_1"/>
    <property type="match status" value="1"/>
</dbReference>
<protein>
    <submittedName>
        <fullName evidence="2">TIGR03118 family protein</fullName>
    </submittedName>
</protein>
<dbReference type="AlphaFoldDB" id="A0A939P9J9"/>
<dbReference type="InterPro" id="IPR011042">
    <property type="entry name" value="6-blade_b-propeller_TolB-like"/>
</dbReference>
<keyword evidence="1" id="KW-0732">Signal</keyword>
<dbReference type="EMBL" id="JAGEOJ010000005">
    <property type="protein sequence ID" value="MBO2448333.1"/>
    <property type="molecule type" value="Genomic_DNA"/>
</dbReference>
<accession>A0A939P9J9</accession>
<sequence>MIRKRGSVAAAGLALAGLLAAPAAPAAAQSRAQTRFAEVDLVSDIQGRAKLLDPKLVNPWGVALGPVSAVWVADNHTDSTTFYAGTVVKIPLDVAVQGGAPTGEVFNSTTDFKVKGSPAMFILDSESGFLTAWNLGTGATAVKVGNGGPGASYKGLALAHTGHGPVLLAADFHNARIDVFDKTFKRVTPPGSFRDPALPAGYSPFNVAVVNGLVFVAYAQKETDGDDEVAGPGKGFVDVFTTSGVKLHRFASQGALNAPWAVVQAPRSFGTYAGDILVGNFGDGRINAYDAFGHPKGPLMDKANKPITIEGLWGLAQGNAIAGGSGNLWFAAGIDDEEHGLMGLITPAK</sequence>
<proteinExistence type="predicted"/>
<organism evidence="2 3">
    <name type="scientific">Actinomadura barringtoniae</name>
    <dbReference type="NCBI Taxonomy" id="1427535"/>
    <lineage>
        <taxon>Bacteria</taxon>
        <taxon>Bacillati</taxon>
        <taxon>Actinomycetota</taxon>
        <taxon>Actinomycetes</taxon>
        <taxon>Streptosporangiales</taxon>
        <taxon>Thermomonosporaceae</taxon>
        <taxon>Actinomadura</taxon>
    </lineage>
</organism>
<feature type="signal peptide" evidence="1">
    <location>
        <begin position="1"/>
        <end position="26"/>
    </location>
</feature>
<evidence type="ECO:0000313" key="3">
    <source>
        <dbReference type="Proteomes" id="UP000669179"/>
    </source>
</evidence>
<comment type="caution">
    <text evidence="2">The sequence shown here is derived from an EMBL/GenBank/DDBJ whole genome shotgun (WGS) entry which is preliminary data.</text>
</comment>
<dbReference type="SUPFAM" id="SSF63829">
    <property type="entry name" value="Calcium-dependent phosphotriesterase"/>
    <property type="match status" value="1"/>
</dbReference>
<dbReference type="InterPro" id="IPR017549">
    <property type="entry name" value="APMV_L690"/>
</dbReference>
<name>A0A939P9J9_9ACTN</name>
<dbReference type="Gene3D" id="2.120.10.30">
    <property type="entry name" value="TolB, C-terminal domain"/>
    <property type="match status" value="1"/>
</dbReference>
<gene>
    <name evidence="2" type="ORF">J4573_14605</name>
</gene>
<dbReference type="RefSeq" id="WP_208255972.1">
    <property type="nucleotide sequence ID" value="NZ_JAGEOJ010000005.1"/>
</dbReference>